<dbReference type="SUPFAM" id="SSF47413">
    <property type="entry name" value="lambda repressor-like DNA-binding domains"/>
    <property type="match status" value="1"/>
</dbReference>
<name>A0A8T4H6W7_9SPHI</name>
<dbReference type="RefSeq" id="WP_353546278.1">
    <property type="nucleotide sequence ID" value="NZ_JAGKSB010000004.1"/>
</dbReference>
<reference evidence="2" key="1">
    <citation type="submission" date="2021-03" db="EMBL/GenBank/DDBJ databases">
        <authorList>
            <person name="Lu T."/>
            <person name="Wang Q."/>
            <person name="Han X."/>
        </authorList>
    </citation>
    <scope>NUCLEOTIDE SEQUENCE</scope>
    <source>
        <strain evidence="2">WQ 2009</strain>
    </source>
</reference>
<evidence type="ECO:0000313" key="3">
    <source>
        <dbReference type="Proteomes" id="UP000679691"/>
    </source>
</evidence>
<gene>
    <name evidence="2" type="ORF">J5U18_04305</name>
</gene>
<dbReference type="CDD" id="cd00093">
    <property type="entry name" value="HTH_XRE"/>
    <property type="match status" value="1"/>
</dbReference>
<sequence length="96" mass="11099">MRSKYVEITLDPAYWAERINNDIYDALVTYMEDNNLNQSQFANYLGIPKGRLSQILNSGEANFTIEKLCDIALKINKIPKLQLQDKKLFINQTNSN</sequence>
<dbReference type="Gene3D" id="1.10.260.40">
    <property type="entry name" value="lambda repressor-like DNA-binding domains"/>
    <property type="match status" value="1"/>
</dbReference>
<dbReference type="Proteomes" id="UP000679691">
    <property type="component" value="Unassembled WGS sequence"/>
</dbReference>
<dbReference type="EMBL" id="JAGKSB010000004">
    <property type="protein sequence ID" value="MBP3942792.1"/>
    <property type="molecule type" value="Genomic_DNA"/>
</dbReference>
<evidence type="ECO:0000313" key="2">
    <source>
        <dbReference type="EMBL" id="MBP3942792.1"/>
    </source>
</evidence>
<dbReference type="AlphaFoldDB" id="A0A8T4H6W7"/>
<evidence type="ECO:0000259" key="1">
    <source>
        <dbReference type="PROSITE" id="PS50943"/>
    </source>
</evidence>
<proteinExistence type="predicted"/>
<accession>A0A8T4H6W7</accession>
<dbReference type="PROSITE" id="PS50943">
    <property type="entry name" value="HTH_CROC1"/>
    <property type="match status" value="1"/>
</dbReference>
<dbReference type="GO" id="GO:0003677">
    <property type="term" value="F:DNA binding"/>
    <property type="evidence" value="ECO:0007669"/>
    <property type="project" value="InterPro"/>
</dbReference>
<dbReference type="InterPro" id="IPR001387">
    <property type="entry name" value="Cro/C1-type_HTH"/>
</dbReference>
<comment type="caution">
    <text evidence="2">The sequence shown here is derived from an EMBL/GenBank/DDBJ whole genome shotgun (WGS) entry which is preliminary data.</text>
</comment>
<dbReference type="Pfam" id="PF01381">
    <property type="entry name" value="HTH_3"/>
    <property type="match status" value="1"/>
</dbReference>
<protein>
    <submittedName>
        <fullName evidence="2">Helix-turn-helix transcriptional regulator</fullName>
    </submittedName>
</protein>
<dbReference type="InterPro" id="IPR010982">
    <property type="entry name" value="Lambda_DNA-bd_dom_sf"/>
</dbReference>
<organism evidence="2 3">
    <name type="scientific">Rhinopithecimicrobium faecis</name>
    <dbReference type="NCBI Taxonomy" id="2820698"/>
    <lineage>
        <taxon>Bacteria</taxon>
        <taxon>Pseudomonadati</taxon>
        <taxon>Bacteroidota</taxon>
        <taxon>Sphingobacteriia</taxon>
        <taxon>Sphingobacteriales</taxon>
        <taxon>Sphingobacteriaceae</taxon>
        <taxon>Rhinopithecimicrobium</taxon>
    </lineage>
</organism>
<feature type="domain" description="HTH cro/C1-type" evidence="1">
    <location>
        <begin position="27"/>
        <end position="81"/>
    </location>
</feature>
<keyword evidence="3" id="KW-1185">Reference proteome</keyword>